<protein>
    <submittedName>
        <fullName evidence="3">MoxR-like ATPase</fullName>
    </submittedName>
</protein>
<dbReference type="SUPFAM" id="SSF52540">
    <property type="entry name" value="P-loop containing nucleoside triphosphate hydrolases"/>
    <property type="match status" value="1"/>
</dbReference>
<name>A0AA86DZY0_SULMK</name>
<organism evidence="3 4">
    <name type="scientific">Sulfurospirillum multivorans (strain DM 12446 / JCM 15788 / NBRC 109480)</name>
    <dbReference type="NCBI Taxonomy" id="1150621"/>
    <lineage>
        <taxon>Bacteria</taxon>
        <taxon>Pseudomonadati</taxon>
        <taxon>Campylobacterota</taxon>
        <taxon>Epsilonproteobacteria</taxon>
        <taxon>Campylobacterales</taxon>
        <taxon>Sulfurospirillaceae</taxon>
        <taxon>Sulfurospirillum</taxon>
    </lineage>
</organism>
<dbReference type="InterPro" id="IPR027417">
    <property type="entry name" value="P-loop_NTPase"/>
</dbReference>
<gene>
    <name evidence="3" type="ORF">SMUL_1735</name>
</gene>
<reference evidence="3 4" key="1">
    <citation type="journal article" date="2014" name="Environ. Microbiol.">
        <title>Insights into organohalide respiration and the versatile catabolism of Sulfurospirillum multivorans gained from comparative genomics and physiological studies.</title>
        <authorList>
            <person name="Goris T."/>
            <person name="Schubert T."/>
            <person name="Gadkari J."/>
            <person name="Wubet T."/>
            <person name="Tarkka M."/>
            <person name="Buscot F."/>
            <person name="Adrian L."/>
            <person name="Diekert G."/>
        </authorList>
    </citation>
    <scope>NUCLEOTIDE SEQUENCE [LARGE SCALE GENOMIC DNA]</scope>
    <source>
        <strain evidence="4">DM 12446 / JCM 15788 / NBRC 109480</strain>
    </source>
</reference>
<dbReference type="Pfam" id="PF20030">
    <property type="entry name" value="bpMoxR"/>
    <property type="match status" value="1"/>
</dbReference>
<proteinExistence type="predicted"/>
<dbReference type="Pfam" id="PF17868">
    <property type="entry name" value="AAA_lid_8"/>
    <property type="match status" value="1"/>
</dbReference>
<dbReference type="EMBL" id="CP007201">
    <property type="protein sequence ID" value="AHJ12990.1"/>
    <property type="molecule type" value="Genomic_DNA"/>
</dbReference>
<sequence length="449" mass="52439">MEMNKEKQNDLHVKIPLLINELNERLIERDELSRLVVLAMLSKSHMFLIGERGVAKSMTVELINGVIEGSKFWQLQVNKNTKQEELFGEKRSDEDGTISYTSKKNILNTHFAVLDEMFKADESLLNCLLELLVDGCYTSGDGIKKPTPLLACFGTSNEYPTETHMLPYVDRFPVWYEVKRIQDPDNRKKYYAGDYVKVPIENQYFSLSDIDFIALEKDKIVIPDFIIEYFDSIVTTLITQKVKTSDRKYERVLHGMIKVSAYLNNREFIDISDLFLLLHTSWHDDVEKEKVHRVVFEEIFGNKEEINSLIVKASQDMEDADTYKNGSIYVFLNYQEKNDGTDNDTIYRNVLTIANNALVKYKKIRNEVIDMIKKYQDNILIERLLHENLFVFDYKQNAFTDEMLVRIDTLKGSIEKRIYELSEWIEENPTLFEYQNNLSQKPRGGKDAA</sequence>
<dbReference type="PANTHER" id="PTHR32204:SF0">
    <property type="entry name" value="ATPASE RAVA"/>
    <property type="match status" value="1"/>
</dbReference>
<evidence type="ECO:0000259" key="1">
    <source>
        <dbReference type="Pfam" id="PF17868"/>
    </source>
</evidence>
<accession>A0AA86DZY0</accession>
<evidence type="ECO:0000313" key="3">
    <source>
        <dbReference type="EMBL" id="AHJ12990.1"/>
    </source>
</evidence>
<dbReference type="InterPro" id="IPR050513">
    <property type="entry name" value="RavA_ATPases"/>
</dbReference>
<dbReference type="Proteomes" id="UP000019322">
    <property type="component" value="Chromosome"/>
</dbReference>
<feature type="domain" description="ATPase RavA-like AAA lid" evidence="1">
    <location>
        <begin position="239"/>
        <end position="295"/>
    </location>
</feature>
<dbReference type="AlphaFoldDB" id="A0AA86DZY0"/>
<dbReference type="InterPro" id="IPR045427">
    <property type="entry name" value="MoxR"/>
</dbReference>
<dbReference type="RefSeq" id="WP_025344860.1">
    <property type="nucleotide sequence ID" value="NZ_CP007201.1"/>
</dbReference>
<dbReference type="Gene3D" id="3.40.50.300">
    <property type="entry name" value="P-loop containing nucleotide triphosphate hydrolases"/>
    <property type="match status" value="1"/>
</dbReference>
<feature type="domain" description="MoxR" evidence="2">
    <location>
        <begin position="18"/>
        <end position="188"/>
    </location>
</feature>
<evidence type="ECO:0000313" key="4">
    <source>
        <dbReference type="Proteomes" id="UP000019322"/>
    </source>
</evidence>
<dbReference type="InterPro" id="IPR041538">
    <property type="entry name" value="RavA-like_AAA_lid"/>
</dbReference>
<dbReference type="PANTHER" id="PTHR32204">
    <property type="entry name" value="ATPASE RAVA"/>
    <property type="match status" value="1"/>
</dbReference>
<evidence type="ECO:0000259" key="2">
    <source>
        <dbReference type="Pfam" id="PF20030"/>
    </source>
</evidence>
<dbReference type="KEGG" id="smul:SMUL_1735"/>